<proteinExistence type="predicted"/>
<evidence type="ECO:0000256" key="1">
    <source>
        <dbReference type="SAM" id="MobiDB-lite"/>
    </source>
</evidence>
<dbReference type="GO" id="GO:0003677">
    <property type="term" value="F:DNA binding"/>
    <property type="evidence" value="ECO:0007669"/>
    <property type="project" value="TreeGrafter"/>
</dbReference>
<feature type="domain" description="AAA+ ATPase" evidence="2">
    <location>
        <begin position="570"/>
        <end position="764"/>
    </location>
</feature>
<feature type="compositionally biased region" description="Polar residues" evidence="1">
    <location>
        <begin position="15"/>
        <end position="27"/>
    </location>
</feature>
<dbReference type="Proteomes" id="UP001271007">
    <property type="component" value="Unassembled WGS sequence"/>
</dbReference>
<dbReference type="Gene3D" id="3.40.50.300">
    <property type="entry name" value="P-loop containing nucleotide triphosphate hydrolases"/>
    <property type="match status" value="1"/>
</dbReference>
<sequence length="1138" mass="126218">MNGDGMTLHPFFARLQQQTTNGTTSSDEYAAPEAAVIEPVVKKKRKPRTSRDAAGKTQKTLQGLVNPKSEQTLGEDTADSAESAHHDVNKRRRTSEDEFVEVRGQEDPKTPTKRAPAPRRYASPQVVIPVSSPLPNEVLNAANELPKSPPKKMLRLNTSGKFSSPVSKQLADEEVPEQPRRRGRPRKSKEATLDEHLLVVIKYATDGELGGTIDRIMSGAERHVTDFKCTPKKKHASRKQQPAKSTHPFFVGGKPEGKAPPLKQESPRKATAATPGKLRRQAMRDDRSKAVPEVHDIWTSALLKDRLVMKHPGAKEPAWPDRESAHVRGLGEDELRHSMTRPVVVEARNRKRKARRRSLPANESILSRFSSQLVPEDEGRLRRDGFREPHPSLKVPERLLVPGDELARRVATELRTPPGDGDQDELSTYSQHTPHPALQKLFKTIPQSLTAFDEVRGENHSWTQKHAPSTAVEVLQPGKEMSLLKEWLTSLTISAVDSGNRIEPKTMKLETKPKKKRKRRSDDLDDFLVDSDEDVHDMDELTDPENAVSNLKDVKSLKSLVQVAANGVKLSNAVLLSGPHGCGKTAAAHAVAKELDFKIFEISSAERRSGKDVMERVGDMTENHLVKHHGVEPGETSSTEEPSVNEEAFQRDLASGRQGKMSAFFKPKANAKQPKPKKQPAVAQAEAFKALQQAIKKPAKDQQQSLILLEEVDVLFKEDKDFWTTVVKLMATSRRPFVMTCNDEDMVPLQLMTLYAILRFEPPPVDLAVDYLLLMAAAEGHLVKREAIVSLYASKRRDLRASIAELDFWSQMGVGDPKGGLSWIYQRYPPGSDLDEQGRRLRVVSAGTYYDRQVSSRYEADCDTDHFSRWRDMDTSKLDSLPTLERFASLASNLSAADVYCGDIATPALDTTQKAMPEKARLHYIDGLQLLQTDLEVNHADLRHDLAATSALYTYRNAGMVSSTTSVPSHIHSTNVTGPPPAQPTLNRRAFACFDPIATPSESFSSLGSSFTTSTFDGPLAPIAIDLAPYVRSIVSFDLSLAEQRERLNGLLSSGRESKNARRTRAARSALEGSQRASTRKERWFGKGLDYQAVLATGGEEWSKVAQLSRDDASRSVTEVDAGTPGSSMEVDEEIVYE</sequence>
<feature type="compositionally biased region" description="Basic and acidic residues" evidence="1">
    <location>
        <begin position="94"/>
        <end position="110"/>
    </location>
</feature>
<protein>
    <recommendedName>
        <fullName evidence="2">AAA+ ATPase domain-containing protein</fullName>
    </recommendedName>
</protein>
<feature type="region of interest" description="Disordered" evidence="1">
    <location>
        <begin position="504"/>
        <end position="523"/>
    </location>
</feature>
<dbReference type="PANTHER" id="PTHR23389:SF21">
    <property type="entry name" value="ATPASE FAMILY AAA DOMAIN-CONTAINING PROTEIN 5"/>
    <property type="match status" value="1"/>
</dbReference>
<dbReference type="Pfam" id="PF00004">
    <property type="entry name" value="AAA"/>
    <property type="match status" value="1"/>
</dbReference>
<feature type="region of interest" description="Disordered" evidence="1">
    <location>
        <begin position="627"/>
        <end position="652"/>
    </location>
</feature>
<dbReference type="InterPro" id="IPR003593">
    <property type="entry name" value="AAA+_ATPase"/>
</dbReference>
<accession>A0AAJ0D831</accession>
<dbReference type="GO" id="GO:0005634">
    <property type="term" value="C:nucleus"/>
    <property type="evidence" value="ECO:0007669"/>
    <property type="project" value="TreeGrafter"/>
</dbReference>
<feature type="region of interest" description="Disordered" evidence="1">
    <location>
        <begin position="15"/>
        <end position="124"/>
    </location>
</feature>
<comment type="caution">
    <text evidence="3">The sequence shown here is derived from an EMBL/GenBank/DDBJ whole genome shotgun (WGS) entry which is preliminary data.</text>
</comment>
<feature type="compositionally biased region" description="Polar residues" evidence="1">
    <location>
        <begin position="156"/>
        <end position="167"/>
    </location>
</feature>
<dbReference type="SMART" id="SM00382">
    <property type="entry name" value="AAA"/>
    <property type="match status" value="1"/>
</dbReference>
<keyword evidence="4" id="KW-1185">Reference proteome</keyword>
<feature type="region of interest" description="Disordered" evidence="1">
    <location>
        <begin position="1052"/>
        <end position="1075"/>
    </location>
</feature>
<organism evidence="3 4">
    <name type="scientific">Extremus antarcticus</name>
    <dbReference type="NCBI Taxonomy" id="702011"/>
    <lineage>
        <taxon>Eukaryota</taxon>
        <taxon>Fungi</taxon>
        <taxon>Dikarya</taxon>
        <taxon>Ascomycota</taxon>
        <taxon>Pezizomycotina</taxon>
        <taxon>Dothideomycetes</taxon>
        <taxon>Dothideomycetidae</taxon>
        <taxon>Mycosphaerellales</taxon>
        <taxon>Extremaceae</taxon>
        <taxon>Extremus</taxon>
    </lineage>
</organism>
<dbReference type="PANTHER" id="PTHR23389">
    <property type="entry name" value="CHROMOSOME TRANSMISSION FIDELITY FACTOR 18"/>
    <property type="match status" value="1"/>
</dbReference>
<evidence type="ECO:0000313" key="4">
    <source>
        <dbReference type="Proteomes" id="UP001271007"/>
    </source>
</evidence>
<reference evidence="3" key="1">
    <citation type="submission" date="2023-04" db="EMBL/GenBank/DDBJ databases">
        <title>Black Yeasts Isolated from many extreme environments.</title>
        <authorList>
            <person name="Coleine C."/>
            <person name="Stajich J.E."/>
            <person name="Selbmann L."/>
        </authorList>
    </citation>
    <scope>NUCLEOTIDE SEQUENCE</scope>
    <source>
        <strain evidence="3">CCFEE 5312</strain>
    </source>
</reference>
<feature type="region of interest" description="Disordered" evidence="1">
    <location>
        <begin position="227"/>
        <end position="290"/>
    </location>
</feature>
<evidence type="ECO:0000313" key="3">
    <source>
        <dbReference type="EMBL" id="KAK3048744.1"/>
    </source>
</evidence>
<feature type="region of interest" description="Disordered" evidence="1">
    <location>
        <begin position="140"/>
        <end position="190"/>
    </location>
</feature>
<dbReference type="InterPro" id="IPR027417">
    <property type="entry name" value="P-loop_NTPase"/>
</dbReference>
<dbReference type="InterPro" id="IPR003959">
    <property type="entry name" value="ATPase_AAA_core"/>
</dbReference>
<evidence type="ECO:0000259" key="2">
    <source>
        <dbReference type="SMART" id="SM00382"/>
    </source>
</evidence>
<name>A0AAJ0D831_9PEZI</name>
<dbReference type="GO" id="GO:0016887">
    <property type="term" value="F:ATP hydrolysis activity"/>
    <property type="evidence" value="ECO:0007669"/>
    <property type="project" value="InterPro"/>
</dbReference>
<dbReference type="AlphaFoldDB" id="A0AAJ0D831"/>
<feature type="compositionally biased region" description="Polar residues" evidence="1">
    <location>
        <begin position="57"/>
        <end position="74"/>
    </location>
</feature>
<dbReference type="EMBL" id="JAWDJX010000045">
    <property type="protein sequence ID" value="KAK3048744.1"/>
    <property type="molecule type" value="Genomic_DNA"/>
</dbReference>
<gene>
    <name evidence="3" type="ORF">LTR09_009856</name>
</gene>
<dbReference type="SUPFAM" id="SSF52540">
    <property type="entry name" value="P-loop containing nucleoside triphosphate hydrolases"/>
    <property type="match status" value="1"/>
</dbReference>
<dbReference type="GO" id="GO:0005524">
    <property type="term" value="F:ATP binding"/>
    <property type="evidence" value="ECO:0007669"/>
    <property type="project" value="InterPro"/>
</dbReference>
<feature type="compositionally biased region" description="Low complexity" evidence="1">
    <location>
        <begin position="633"/>
        <end position="642"/>
    </location>
</feature>